<protein>
    <recommendedName>
        <fullName evidence="7">Peptidase M3A/M3B catalytic domain-containing protein</fullName>
    </recommendedName>
</protein>
<evidence type="ECO:0000256" key="2">
    <source>
        <dbReference type="ARBA" id="ARBA00022670"/>
    </source>
</evidence>
<dbReference type="GO" id="GO:0046872">
    <property type="term" value="F:metal ion binding"/>
    <property type="evidence" value="ECO:0007669"/>
    <property type="project" value="UniProtKB-KW"/>
</dbReference>
<dbReference type="InterPro" id="IPR001567">
    <property type="entry name" value="Pept_M3A_M3B_dom"/>
</dbReference>
<proteinExistence type="predicted"/>
<dbReference type="GO" id="GO:0006508">
    <property type="term" value="P:proteolysis"/>
    <property type="evidence" value="ECO:0007669"/>
    <property type="project" value="UniProtKB-KW"/>
</dbReference>
<dbReference type="InterPro" id="IPR042088">
    <property type="entry name" value="OligoPept_F_C"/>
</dbReference>
<accession>X1A9S3</accession>
<evidence type="ECO:0000259" key="7">
    <source>
        <dbReference type="Pfam" id="PF01432"/>
    </source>
</evidence>
<dbReference type="InterPro" id="IPR045090">
    <property type="entry name" value="Pept_M3A_M3B"/>
</dbReference>
<evidence type="ECO:0000256" key="6">
    <source>
        <dbReference type="ARBA" id="ARBA00023049"/>
    </source>
</evidence>
<dbReference type="GO" id="GO:0004222">
    <property type="term" value="F:metalloendopeptidase activity"/>
    <property type="evidence" value="ECO:0007669"/>
    <property type="project" value="InterPro"/>
</dbReference>
<gene>
    <name evidence="8" type="ORF">S01H4_16785</name>
</gene>
<evidence type="ECO:0000256" key="1">
    <source>
        <dbReference type="ARBA" id="ARBA00001947"/>
    </source>
</evidence>
<feature type="non-terminal residue" evidence="8">
    <location>
        <position position="313"/>
    </location>
</feature>
<evidence type="ECO:0000256" key="5">
    <source>
        <dbReference type="ARBA" id="ARBA00022833"/>
    </source>
</evidence>
<dbReference type="Gene3D" id="1.10.1370.20">
    <property type="entry name" value="Oligoendopeptidase f, C-terminal domain"/>
    <property type="match status" value="1"/>
</dbReference>
<keyword evidence="2" id="KW-0645">Protease</keyword>
<comment type="cofactor">
    <cofactor evidence="1">
        <name>Zn(2+)</name>
        <dbReference type="ChEBI" id="CHEBI:29105"/>
    </cofactor>
</comment>
<dbReference type="Pfam" id="PF01432">
    <property type="entry name" value="Peptidase_M3"/>
    <property type="match status" value="1"/>
</dbReference>
<evidence type="ECO:0000313" key="8">
    <source>
        <dbReference type="EMBL" id="GAG56916.1"/>
    </source>
</evidence>
<evidence type="ECO:0000256" key="3">
    <source>
        <dbReference type="ARBA" id="ARBA00022723"/>
    </source>
</evidence>
<dbReference type="SUPFAM" id="SSF55486">
    <property type="entry name" value="Metalloproteases ('zincins'), catalytic domain"/>
    <property type="match status" value="1"/>
</dbReference>
<dbReference type="PANTHER" id="PTHR11804">
    <property type="entry name" value="PROTEASE M3 THIMET OLIGOPEPTIDASE-RELATED"/>
    <property type="match status" value="1"/>
</dbReference>
<dbReference type="GO" id="GO:0006518">
    <property type="term" value="P:peptide metabolic process"/>
    <property type="evidence" value="ECO:0007669"/>
    <property type="project" value="TreeGrafter"/>
</dbReference>
<reference evidence="8" key="1">
    <citation type="journal article" date="2014" name="Front. Microbiol.">
        <title>High frequency of phylogenetically diverse reductive dehalogenase-homologous genes in deep subseafloor sedimentary metagenomes.</title>
        <authorList>
            <person name="Kawai M."/>
            <person name="Futagami T."/>
            <person name="Toyoda A."/>
            <person name="Takaki Y."/>
            <person name="Nishi S."/>
            <person name="Hori S."/>
            <person name="Arai W."/>
            <person name="Tsubouchi T."/>
            <person name="Morono Y."/>
            <person name="Uchiyama I."/>
            <person name="Ito T."/>
            <person name="Fujiyama A."/>
            <person name="Inagaki F."/>
            <person name="Takami H."/>
        </authorList>
    </citation>
    <scope>NUCLEOTIDE SEQUENCE</scope>
    <source>
        <strain evidence="8">Expedition CK06-06</strain>
    </source>
</reference>
<feature type="domain" description="Peptidase M3A/M3B catalytic" evidence="7">
    <location>
        <begin position="37"/>
        <end position="297"/>
    </location>
</feature>
<sequence length="313" mass="36372">MKIKTKLLNLPKLSGVDIWAYLPSEKKYSWDETKKIDLQVYSKFDKSFGEIVSDIFERNHIDASSREGKTGMIYCISWYNGKSAFILTSFKGLLSDIMALTHELGHGIHSYLASREQTFLNYESGMTVAETASKFGELLLTDHLLETTESTTEKITLLTNQLNWAGMAIFRQSARMWFEQNLYDAIEKGEYLDGKTISKYWCAARDKIYGDSVEWFDDMKWEWITTPHYFFTFSRFYNYPYAYAQLFVYALYQTYKKEGESFVPKFKKLLSAGGSVSPEELGRIVGLDITTPDFWNLGMKQYEIFVDELEKLT</sequence>
<keyword evidence="6" id="KW-0482">Metalloprotease</keyword>
<comment type="caution">
    <text evidence="8">The sequence shown here is derived from an EMBL/GenBank/DDBJ whole genome shotgun (WGS) entry which is preliminary data.</text>
</comment>
<dbReference type="AlphaFoldDB" id="X1A9S3"/>
<keyword evidence="3" id="KW-0479">Metal-binding</keyword>
<evidence type="ECO:0000256" key="4">
    <source>
        <dbReference type="ARBA" id="ARBA00022801"/>
    </source>
</evidence>
<dbReference type="PANTHER" id="PTHR11804:SF5">
    <property type="entry name" value="OLIGOENDOPEPTIDASE F"/>
    <property type="match status" value="1"/>
</dbReference>
<dbReference type="EMBL" id="BART01007371">
    <property type="protein sequence ID" value="GAG56916.1"/>
    <property type="molecule type" value="Genomic_DNA"/>
</dbReference>
<keyword evidence="4" id="KW-0378">Hydrolase</keyword>
<keyword evidence="5" id="KW-0862">Zinc</keyword>
<name>X1A9S3_9ZZZZ</name>
<organism evidence="8">
    <name type="scientific">marine sediment metagenome</name>
    <dbReference type="NCBI Taxonomy" id="412755"/>
    <lineage>
        <taxon>unclassified sequences</taxon>
        <taxon>metagenomes</taxon>
        <taxon>ecological metagenomes</taxon>
    </lineage>
</organism>